<sequence length="337" mass="37029">MASVNIDASFLSAGSYSYSILFSGYVFTVYPKDNSTLCYSGVAFIRNNFTKCFSISYSQRYSYQVTQVTNTSASGYTFNISIMPNNYLAIFWVDSNGNVYLLYDAYITNNTSVKLDPASAIELYHASEYEFPNNYPSNAYMDIPPSSIIGYDPGLVINNQWVLLGYDIIQQYQCYGQCPYKLFNTTNTNGGDVILAETFYIASFPILNSLNNAFTNLTGYSLPLILPDIYYSFNTINLTMNESITAEVVNNAENTPWTYTQLQNYLTEAFNMATSGATSEGGGQSGSTSSTTSSTTTTSTTTTSSTTTTTTPSVNALLALLGMGAVIYLGYKSKKKY</sequence>
<proteinExistence type="predicted"/>
<feature type="compositionally biased region" description="Low complexity" evidence="1">
    <location>
        <begin position="286"/>
        <end position="310"/>
    </location>
</feature>
<evidence type="ECO:0000313" key="4">
    <source>
        <dbReference type="Proteomes" id="UP000224527"/>
    </source>
</evidence>
<protein>
    <submittedName>
        <fullName evidence="3">Structural protein VP7</fullName>
    </submittedName>
</protein>
<keyword evidence="2" id="KW-0812">Transmembrane</keyword>
<keyword evidence="2" id="KW-1133">Transmembrane helix</keyword>
<organism evidence="3">
    <name type="scientific">Sulfolobus polyhedral virus 1</name>
    <name type="common">SPV1</name>
    <dbReference type="NCBI Taxonomy" id="1982658"/>
    <lineage>
        <taxon>Viruses</taxon>
        <taxon>Viruses incertae sedis</taxon>
        <taxon>Portogloboviridae</taxon>
        <taxon>Alphaportoglobovirus</taxon>
        <taxon>Alphaportoglobovirus beppuense</taxon>
        <taxon>Sulfolobus alphaportoglobovirus 1</taxon>
    </lineage>
</organism>
<dbReference type="Proteomes" id="UP000224527">
    <property type="component" value="Segment"/>
</dbReference>
<organismHost>
    <name type="scientific">Sulfolobus</name>
    <dbReference type="NCBI Taxonomy" id="2284"/>
</organismHost>
<evidence type="ECO:0000256" key="2">
    <source>
        <dbReference type="SAM" id="Phobius"/>
    </source>
</evidence>
<feature type="transmembrane region" description="Helical" evidence="2">
    <location>
        <begin position="313"/>
        <end position="331"/>
    </location>
</feature>
<evidence type="ECO:0000313" key="3">
    <source>
        <dbReference type="EMBL" id="ARM37822.1"/>
    </source>
</evidence>
<dbReference type="GeneID" id="37273758"/>
<dbReference type="KEGG" id="vg:37273758"/>
<feature type="region of interest" description="Disordered" evidence="1">
    <location>
        <begin position="276"/>
        <end position="310"/>
    </location>
</feature>
<accession>A0A1W6I171</accession>
<keyword evidence="4" id="KW-1185">Reference proteome</keyword>
<keyword evidence="2" id="KW-0472">Membrane</keyword>
<reference evidence="3" key="1">
    <citation type="journal article" date="2017" name="J. Virol.">
        <title>A novel type of polyhedral viruses infecting hyperthermophilic archaea.</title>
        <authorList>
            <person name="Liu Y."/>
            <person name="Ishino S."/>
            <person name="Ishino Y."/>
            <person name="Pehau-Arnaudet G."/>
            <person name="Krupovic M."/>
            <person name="Prangishvili D."/>
        </authorList>
    </citation>
    <scope>NUCLEOTIDE SEQUENCE [LARGE SCALE GENOMIC DNA]</scope>
    <source>
        <strain evidence="3">S14</strain>
    </source>
</reference>
<name>A0A1W6I171_SPV1</name>
<evidence type="ECO:0000256" key="1">
    <source>
        <dbReference type="SAM" id="MobiDB-lite"/>
    </source>
</evidence>
<dbReference type="EMBL" id="KY780159">
    <property type="protein sequence ID" value="ARM37822.1"/>
    <property type="molecule type" value="Genomic_DNA"/>
</dbReference>
<dbReference type="RefSeq" id="YP_009497887.1">
    <property type="nucleotide sequence ID" value="NC_038017.1"/>
</dbReference>